<dbReference type="AlphaFoldDB" id="A0A7V8SZQ9"/>
<evidence type="ECO:0000313" key="3">
    <source>
        <dbReference type="Proteomes" id="UP000567293"/>
    </source>
</evidence>
<dbReference type="EMBL" id="JACDQQ010002274">
    <property type="protein sequence ID" value="MBA0087977.1"/>
    <property type="molecule type" value="Genomic_DNA"/>
</dbReference>
<name>A0A7V8SZQ9_9BACT</name>
<accession>A0A7V8SZQ9</accession>
<sequence length="106" mass="11947">MPKATEKRHLWQSPLAIFFVALALRLLGVRLFYNSTWNDYRDHLLFGFETGRIARSIVEGRGFGNPISVPSGPTAWLTPVYPYLLAGVFKLWGVYTKTSALVILSC</sequence>
<reference evidence="2" key="1">
    <citation type="submission" date="2020-06" db="EMBL/GenBank/DDBJ databases">
        <title>Legume-microbial interactions unlock mineral nutrients during tropical forest succession.</title>
        <authorList>
            <person name="Epihov D.Z."/>
        </authorList>
    </citation>
    <scope>NUCLEOTIDE SEQUENCE [LARGE SCALE GENOMIC DNA]</scope>
    <source>
        <strain evidence="2">Pan2503</strain>
    </source>
</reference>
<evidence type="ECO:0000313" key="2">
    <source>
        <dbReference type="EMBL" id="MBA0087977.1"/>
    </source>
</evidence>
<dbReference type="Proteomes" id="UP000567293">
    <property type="component" value="Unassembled WGS sequence"/>
</dbReference>
<comment type="caution">
    <text evidence="2">The sequence shown here is derived from an EMBL/GenBank/DDBJ whole genome shotgun (WGS) entry which is preliminary data.</text>
</comment>
<gene>
    <name evidence="2" type="ORF">HRJ53_23575</name>
</gene>
<keyword evidence="1" id="KW-1133">Transmembrane helix</keyword>
<proteinExistence type="predicted"/>
<feature type="non-terminal residue" evidence="2">
    <location>
        <position position="106"/>
    </location>
</feature>
<evidence type="ECO:0000256" key="1">
    <source>
        <dbReference type="SAM" id="Phobius"/>
    </source>
</evidence>
<keyword evidence="1" id="KW-0812">Transmembrane</keyword>
<keyword evidence="3" id="KW-1185">Reference proteome</keyword>
<protein>
    <recommendedName>
        <fullName evidence="4">Glycosyltransferase RgtA/B/C/D-like domain-containing protein</fullName>
    </recommendedName>
</protein>
<keyword evidence="1" id="KW-0472">Membrane</keyword>
<feature type="transmembrane region" description="Helical" evidence="1">
    <location>
        <begin position="15"/>
        <end position="33"/>
    </location>
</feature>
<evidence type="ECO:0008006" key="4">
    <source>
        <dbReference type="Google" id="ProtNLM"/>
    </source>
</evidence>
<organism evidence="2 3">
    <name type="scientific">Candidatus Acidiferrum panamense</name>
    <dbReference type="NCBI Taxonomy" id="2741543"/>
    <lineage>
        <taxon>Bacteria</taxon>
        <taxon>Pseudomonadati</taxon>
        <taxon>Acidobacteriota</taxon>
        <taxon>Terriglobia</taxon>
        <taxon>Candidatus Acidiferrales</taxon>
        <taxon>Candidatus Acidiferrum</taxon>
    </lineage>
</organism>